<gene>
    <name evidence="5" type="ORF">ACFPCV_27445</name>
</gene>
<keyword evidence="2 3" id="KW-0378">Hydrolase</keyword>
<sequence length="506" mass="53316">MLTKLLVATALAAGVADAPPAPPAEVVRTADGAVRGVAAADHRTFQGIPFAAPPVGELRWRSPQPVTPWPGVRETTTPSARCAQAAGGGTPSDDEDCLYLNVTTPNTPGRKPVLVWVHGGGNSYGAGADVDPTRLAVKGDVVVVTINYRLGVFSAFAHPDLAGGGAFGLEDQQAALRWVRRNATAFGGDPNRVTLFGESSGGFDVCGQLTSPGARKLFQRAIIQSGTCASSWPANGVIHTQPAGSPWLSLAESRSHGADLAARHGCADVECLRMLPAADLIPQGNSTIITGMAYGAEVLPTRPDLALAGGAFHRIPVIAGHTRDEGRLAAAFVPRPFTEETYRSLLAEAFGDRAPWVVAEYPSDAFGSPALAYAQVLTDRVWACRHVADHRAMARHTTVYGYEFADRTAPTGWFTFPPDLPPGAFHSSELPYLFDLVGFPGTLGPAQAALADQLIAYWSRFAATGDPNGGDLPRWQAFRGANAQSLAPGAIAQVDVAAEHNCTFWR</sequence>
<dbReference type="InterPro" id="IPR029058">
    <property type="entry name" value="AB_hydrolase_fold"/>
</dbReference>
<dbReference type="Pfam" id="PF00135">
    <property type="entry name" value="COesterase"/>
    <property type="match status" value="1"/>
</dbReference>
<keyword evidence="6" id="KW-1185">Reference proteome</keyword>
<name>A0ABV9S8S9_9PSEU</name>
<reference evidence="6" key="1">
    <citation type="journal article" date="2019" name="Int. J. Syst. Evol. Microbiol.">
        <title>The Global Catalogue of Microorganisms (GCM) 10K type strain sequencing project: providing services to taxonomists for standard genome sequencing and annotation.</title>
        <authorList>
            <consortium name="The Broad Institute Genomics Platform"/>
            <consortium name="The Broad Institute Genome Sequencing Center for Infectious Disease"/>
            <person name="Wu L."/>
            <person name="Ma J."/>
        </authorList>
    </citation>
    <scope>NUCLEOTIDE SEQUENCE [LARGE SCALE GENOMIC DNA]</scope>
    <source>
        <strain evidence="6">ZS-22-S1</strain>
    </source>
</reference>
<dbReference type="Proteomes" id="UP001595859">
    <property type="component" value="Unassembled WGS sequence"/>
</dbReference>
<proteinExistence type="inferred from homology"/>
<evidence type="ECO:0000259" key="4">
    <source>
        <dbReference type="Pfam" id="PF00135"/>
    </source>
</evidence>
<comment type="caution">
    <text evidence="5">The sequence shown here is derived from an EMBL/GenBank/DDBJ whole genome shotgun (WGS) entry which is preliminary data.</text>
</comment>
<evidence type="ECO:0000313" key="6">
    <source>
        <dbReference type="Proteomes" id="UP001595859"/>
    </source>
</evidence>
<organism evidence="5 6">
    <name type="scientific">Actinophytocola glycyrrhizae</name>
    <dbReference type="NCBI Taxonomy" id="2044873"/>
    <lineage>
        <taxon>Bacteria</taxon>
        <taxon>Bacillati</taxon>
        <taxon>Actinomycetota</taxon>
        <taxon>Actinomycetes</taxon>
        <taxon>Pseudonocardiales</taxon>
        <taxon>Pseudonocardiaceae</taxon>
    </lineage>
</organism>
<comment type="similarity">
    <text evidence="1 3">Belongs to the type-B carboxylesterase/lipase family.</text>
</comment>
<accession>A0ABV9S8S9</accession>
<dbReference type="InterPro" id="IPR002018">
    <property type="entry name" value="CarbesteraseB"/>
</dbReference>
<evidence type="ECO:0000256" key="1">
    <source>
        <dbReference type="ARBA" id="ARBA00005964"/>
    </source>
</evidence>
<dbReference type="Gene3D" id="3.40.50.1820">
    <property type="entry name" value="alpha/beta hydrolase"/>
    <property type="match status" value="1"/>
</dbReference>
<dbReference type="PROSITE" id="PS00122">
    <property type="entry name" value="CARBOXYLESTERASE_B_1"/>
    <property type="match status" value="1"/>
</dbReference>
<dbReference type="EC" id="3.1.1.-" evidence="3"/>
<evidence type="ECO:0000256" key="3">
    <source>
        <dbReference type="RuleBase" id="RU361235"/>
    </source>
</evidence>
<feature type="domain" description="Carboxylesterase type B" evidence="4">
    <location>
        <begin position="25"/>
        <end position="505"/>
    </location>
</feature>
<dbReference type="PANTHER" id="PTHR11559">
    <property type="entry name" value="CARBOXYLESTERASE"/>
    <property type="match status" value="1"/>
</dbReference>
<dbReference type="EMBL" id="JBHSIS010000017">
    <property type="protein sequence ID" value="MFC4857248.1"/>
    <property type="molecule type" value="Genomic_DNA"/>
</dbReference>
<dbReference type="RefSeq" id="WP_378059235.1">
    <property type="nucleotide sequence ID" value="NZ_JBHSIS010000017.1"/>
</dbReference>
<evidence type="ECO:0000313" key="5">
    <source>
        <dbReference type="EMBL" id="MFC4857248.1"/>
    </source>
</evidence>
<dbReference type="InterPro" id="IPR050309">
    <property type="entry name" value="Type-B_Carboxylest/Lipase"/>
</dbReference>
<dbReference type="InterPro" id="IPR019826">
    <property type="entry name" value="Carboxylesterase_B_AS"/>
</dbReference>
<protein>
    <recommendedName>
        <fullName evidence="3">Carboxylic ester hydrolase</fullName>
        <ecNumber evidence="3">3.1.1.-</ecNumber>
    </recommendedName>
</protein>
<dbReference type="SUPFAM" id="SSF53474">
    <property type="entry name" value="alpha/beta-Hydrolases"/>
    <property type="match status" value="1"/>
</dbReference>
<evidence type="ECO:0000256" key="2">
    <source>
        <dbReference type="ARBA" id="ARBA00022801"/>
    </source>
</evidence>